<dbReference type="Gene3D" id="2.130.10.10">
    <property type="entry name" value="YVTN repeat-like/Quinoprotein amine dehydrogenase"/>
    <property type="match status" value="1"/>
</dbReference>
<dbReference type="NCBIfam" id="TIGR02276">
    <property type="entry name" value="beta_rpt_yvtn"/>
    <property type="match status" value="1"/>
</dbReference>
<dbReference type="EMBL" id="VRTY01000128">
    <property type="protein sequence ID" value="TXK26423.1"/>
    <property type="molecule type" value="Genomic_DNA"/>
</dbReference>
<dbReference type="PANTHER" id="PTHR47197:SF3">
    <property type="entry name" value="DIHYDRO-HEME D1 DEHYDROGENASE"/>
    <property type="match status" value="1"/>
</dbReference>
<evidence type="ECO:0008006" key="4">
    <source>
        <dbReference type="Google" id="ProtNLM"/>
    </source>
</evidence>
<name>A0A5C8IX99_9BACT</name>
<dbReference type="PANTHER" id="PTHR47197">
    <property type="entry name" value="PROTEIN NIRF"/>
    <property type="match status" value="1"/>
</dbReference>
<comment type="caution">
    <text evidence="2">The sequence shown here is derived from an EMBL/GenBank/DDBJ whole genome shotgun (WGS) entry which is preliminary data.</text>
</comment>
<proteinExistence type="predicted"/>
<dbReference type="RefSeq" id="WP_147923894.1">
    <property type="nucleotide sequence ID" value="NZ_VRTY01000128.1"/>
</dbReference>
<reference evidence="2 3" key="1">
    <citation type="submission" date="2019-08" db="EMBL/GenBank/DDBJ databases">
        <authorList>
            <person name="Shi S."/>
        </authorList>
    </citation>
    <scope>NUCLEOTIDE SEQUENCE [LARGE SCALE GENOMIC DNA]</scope>
    <source>
        <strain evidence="2 3">GY10130</strain>
    </source>
</reference>
<dbReference type="InterPro" id="IPR031815">
    <property type="entry name" value="DUF5074"/>
</dbReference>
<feature type="chain" id="PRO_5023114065" description="YncE family protein" evidence="1">
    <location>
        <begin position="18"/>
        <end position="368"/>
    </location>
</feature>
<evidence type="ECO:0000313" key="3">
    <source>
        <dbReference type="Proteomes" id="UP000321926"/>
    </source>
</evidence>
<sequence length="368" mass="39466">MKKFTFLRSIFMTTALAAGALALSSCEDKASGPTGTYAENAVLISNEGSFTASNASVSYYNRNTGAVENNIFSKENDPQVLGDVLQSIAVHNDRAYMVMNNSKKVVVANVNTFKAEGEISGLEMPRYFAALNNQKAYVTEWVTYSGNGRIAVVDLNTLTVTKTIEVGVNPEKLVISGGKLYVANIGGSTISVINTATDAVETSIAVTRGPNSLVVDRNNVLWVASSNSKAYNADWTISEELSQPGALAKINTSTNTVTGTFNFTRNAPSPSNLTTNANKDKVLFVYDNKVYQQDIAATTLNATPFINRGASYPARSFNGFGIDPSNGYIYAGKAPNYTSDGWVVRYNTTGAVVDSFRVGIAPNGFVFR</sequence>
<dbReference type="PROSITE" id="PS51257">
    <property type="entry name" value="PROKAR_LIPOPROTEIN"/>
    <property type="match status" value="1"/>
</dbReference>
<dbReference type="InterPro" id="IPR051200">
    <property type="entry name" value="Host-pathogen_enzymatic-act"/>
</dbReference>
<dbReference type="SUPFAM" id="SSF63825">
    <property type="entry name" value="YWTD domain"/>
    <property type="match status" value="1"/>
</dbReference>
<organism evidence="2 3">
    <name type="scientific">Pontibacter qinzhouensis</name>
    <dbReference type="NCBI Taxonomy" id="2603253"/>
    <lineage>
        <taxon>Bacteria</taxon>
        <taxon>Pseudomonadati</taxon>
        <taxon>Bacteroidota</taxon>
        <taxon>Cytophagia</taxon>
        <taxon>Cytophagales</taxon>
        <taxon>Hymenobacteraceae</taxon>
        <taxon>Pontibacter</taxon>
    </lineage>
</organism>
<gene>
    <name evidence="2" type="ORF">FVR03_21795</name>
</gene>
<keyword evidence="3" id="KW-1185">Reference proteome</keyword>
<evidence type="ECO:0000256" key="1">
    <source>
        <dbReference type="SAM" id="SignalP"/>
    </source>
</evidence>
<dbReference type="Proteomes" id="UP000321926">
    <property type="component" value="Unassembled WGS sequence"/>
</dbReference>
<feature type="signal peptide" evidence="1">
    <location>
        <begin position="1"/>
        <end position="17"/>
    </location>
</feature>
<protein>
    <recommendedName>
        <fullName evidence="4">YncE family protein</fullName>
    </recommendedName>
</protein>
<dbReference type="InterPro" id="IPR015943">
    <property type="entry name" value="WD40/YVTN_repeat-like_dom_sf"/>
</dbReference>
<dbReference type="AlphaFoldDB" id="A0A5C8IX99"/>
<keyword evidence="1" id="KW-0732">Signal</keyword>
<dbReference type="OrthoDB" id="9773938at2"/>
<evidence type="ECO:0000313" key="2">
    <source>
        <dbReference type="EMBL" id="TXK26423.1"/>
    </source>
</evidence>
<dbReference type="Pfam" id="PF16819">
    <property type="entry name" value="DUF5074"/>
    <property type="match status" value="1"/>
</dbReference>
<accession>A0A5C8IX99</accession>
<dbReference type="InterPro" id="IPR011964">
    <property type="entry name" value="YVTN_b-propeller_repeat"/>
</dbReference>